<feature type="transmembrane region" description="Helical" evidence="1">
    <location>
        <begin position="117"/>
        <end position="140"/>
    </location>
</feature>
<evidence type="ECO:0008006" key="4">
    <source>
        <dbReference type="Google" id="ProtNLM"/>
    </source>
</evidence>
<organism evidence="2 3">
    <name type="scientific">Chengkuizengella marina</name>
    <dbReference type="NCBI Taxonomy" id="2507566"/>
    <lineage>
        <taxon>Bacteria</taxon>
        <taxon>Bacillati</taxon>
        <taxon>Bacillota</taxon>
        <taxon>Bacilli</taxon>
        <taxon>Bacillales</taxon>
        <taxon>Paenibacillaceae</taxon>
        <taxon>Chengkuizengella</taxon>
    </lineage>
</organism>
<evidence type="ECO:0000256" key="1">
    <source>
        <dbReference type="SAM" id="Phobius"/>
    </source>
</evidence>
<dbReference type="EMBL" id="SIJB01000059">
    <property type="protein sequence ID" value="NBI31107.1"/>
    <property type="molecule type" value="Genomic_DNA"/>
</dbReference>
<reference evidence="2 3" key="1">
    <citation type="submission" date="2019-01" db="EMBL/GenBank/DDBJ databases">
        <title>Chengkuizengella sp. nov., isolated from deep-sea sediment of East Pacific Ocean.</title>
        <authorList>
            <person name="Yang J."/>
            <person name="Lai Q."/>
            <person name="Shao Z."/>
        </authorList>
    </citation>
    <scope>NUCLEOTIDE SEQUENCE [LARGE SCALE GENOMIC DNA]</scope>
    <source>
        <strain evidence="2 3">YPA3-1-1</strain>
    </source>
</reference>
<keyword evidence="1" id="KW-0812">Transmembrane</keyword>
<dbReference type="Proteomes" id="UP000448943">
    <property type="component" value="Unassembled WGS sequence"/>
</dbReference>
<keyword evidence="1" id="KW-1133">Transmembrane helix</keyword>
<evidence type="ECO:0000313" key="2">
    <source>
        <dbReference type="EMBL" id="NBI31107.1"/>
    </source>
</evidence>
<dbReference type="PROSITE" id="PS51257">
    <property type="entry name" value="PROKAR_LIPOPROTEIN"/>
    <property type="match status" value="1"/>
</dbReference>
<dbReference type="AlphaFoldDB" id="A0A6N9Q8B0"/>
<feature type="transmembrane region" description="Helical" evidence="1">
    <location>
        <begin position="92"/>
        <end position="111"/>
    </location>
</feature>
<evidence type="ECO:0000313" key="3">
    <source>
        <dbReference type="Proteomes" id="UP000448943"/>
    </source>
</evidence>
<gene>
    <name evidence="2" type="ORF">ERL59_19425</name>
</gene>
<name>A0A6N9Q8B0_9BACL</name>
<feature type="transmembrane region" description="Helical" evidence="1">
    <location>
        <begin position="7"/>
        <end position="28"/>
    </location>
</feature>
<proteinExistence type="predicted"/>
<keyword evidence="1" id="KW-0472">Membrane</keyword>
<dbReference type="OrthoDB" id="2191398at2"/>
<dbReference type="RefSeq" id="WP_160647927.1">
    <property type="nucleotide sequence ID" value="NZ_SIJB01000059.1"/>
</dbReference>
<accession>A0A6N9Q8B0</accession>
<sequence>MSYQEKSTIVSLITTVLIFGGCSIYVFQKYQDGSLNSTNVFSFYGAIFIFLIIVGIVNNIVRNIVLNIIATNEKEPSFLDERDKLIELKATVIAHYVFITGFGISMGALVFDVQPLMMFPILFFFGFAASIIADISKIYLYRRGF</sequence>
<keyword evidence="3" id="KW-1185">Reference proteome</keyword>
<feature type="transmembrane region" description="Helical" evidence="1">
    <location>
        <begin position="40"/>
        <end position="61"/>
    </location>
</feature>
<comment type="caution">
    <text evidence="2">The sequence shown here is derived from an EMBL/GenBank/DDBJ whole genome shotgun (WGS) entry which is preliminary data.</text>
</comment>
<protein>
    <recommendedName>
        <fullName evidence="4">DUF2178 domain-containing protein</fullName>
    </recommendedName>
</protein>